<protein>
    <recommendedName>
        <fullName evidence="3">Outer membrane protein beta-barrel domain-containing protein</fullName>
    </recommendedName>
</protein>
<reference evidence="1 2" key="1">
    <citation type="submission" date="2020-04" db="EMBL/GenBank/DDBJ databases">
        <authorList>
            <person name="Yoon J."/>
        </authorList>
    </citation>
    <scope>NUCLEOTIDE SEQUENCE [LARGE SCALE GENOMIC DNA]</scope>
    <source>
        <strain evidence="1 2">DJ-13</strain>
    </source>
</reference>
<dbReference type="Proteomes" id="UP000718451">
    <property type="component" value="Unassembled WGS sequence"/>
</dbReference>
<evidence type="ECO:0000313" key="1">
    <source>
        <dbReference type="EMBL" id="NKI31838.1"/>
    </source>
</evidence>
<name>A0ABX1GPI2_9FLAO</name>
<accession>A0ABX1GPI2</accession>
<sequence>MKPHIKIAVVVISLLSLSKVNGQKLEGDFLTTHLLKPIDFSVPRFTLGFIKQIDQDYSIGIDVGYGSEGLAFFKDSDFPKNDYKLKEIGLEFYKFFESSRTLSEYVSLEVHYLNHVETRINEFYEPDNQTYLQFDQADYERNKIALNAKFGILARLKNSFGINAYAGVGVRIRDNKFENIINPRPSDSIENEGPYPVDIVAAFDNTYERAGTRIGLNVTFGANIILQLKKAP</sequence>
<keyword evidence="2" id="KW-1185">Reference proteome</keyword>
<dbReference type="RefSeq" id="WP_168551985.1">
    <property type="nucleotide sequence ID" value="NZ_JAAWWL010000001.1"/>
</dbReference>
<evidence type="ECO:0000313" key="2">
    <source>
        <dbReference type="Proteomes" id="UP000718451"/>
    </source>
</evidence>
<evidence type="ECO:0008006" key="3">
    <source>
        <dbReference type="Google" id="ProtNLM"/>
    </source>
</evidence>
<dbReference type="EMBL" id="JAAWWL010000001">
    <property type="protein sequence ID" value="NKI31838.1"/>
    <property type="molecule type" value="Genomic_DNA"/>
</dbReference>
<gene>
    <name evidence="1" type="ORF">HCU67_07750</name>
</gene>
<comment type="caution">
    <text evidence="1">The sequence shown here is derived from an EMBL/GenBank/DDBJ whole genome shotgun (WGS) entry which is preliminary data.</text>
</comment>
<proteinExistence type="predicted"/>
<organism evidence="1 2">
    <name type="scientific">Croceivirga thetidis</name>
    <dbReference type="NCBI Taxonomy" id="2721623"/>
    <lineage>
        <taxon>Bacteria</taxon>
        <taxon>Pseudomonadati</taxon>
        <taxon>Bacteroidota</taxon>
        <taxon>Flavobacteriia</taxon>
        <taxon>Flavobacteriales</taxon>
        <taxon>Flavobacteriaceae</taxon>
        <taxon>Croceivirga</taxon>
    </lineage>
</organism>